<name>A7MF12_CROS8</name>
<reference evidence="1 2" key="1">
    <citation type="journal article" date="2010" name="PLoS ONE">
        <title>Genome sequence of Cronobacter sakazakii BAA-894 and comparative genomic hybridization analysis with other Cronobacter species.</title>
        <authorList>
            <person name="Kucerova E."/>
            <person name="Clifton S.W."/>
            <person name="Xia X.Q."/>
            <person name="Long F."/>
            <person name="Porwollik S."/>
            <person name="Fulton L."/>
            <person name="Fronick C."/>
            <person name="Minx P."/>
            <person name="Kyung K."/>
            <person name="Warren W."/>
            <person name="Fulton R."/>
            <person name="Feng D."/>
            <person name="Wollam A."/>
            <person name="Shah N."/>
            <person name="Bhonagiri V."/>
            <person name="Nash W.E."/>
            <person name="Hallsworth-Pepin K."/>
            <person name="Wilson R.K."/>
            <person name="McClelland M."/>
            <person name="Forsythe S.J."/>
        </authorList>
    </citation>
    <scope>NUCLEOTIDE SEQUENCE [LARGE SCALE GENOMIC DNA]</scope>
    <source>
        <strain evidence="1 2">ATCC BAA-894</strain>
    </source>
</reference>
<gene>
    <name evidence="1" type="ordered locus">ESA_02515</name>
</gene>
<proteinExistence type="predicted"/>
<dbReference type="EMBL" id="CP000783">
    <property type="protein sequence ID" value="ABU77760.1"/>
    <property type="molecule type" value="Genomic_DNA"/>
</dbReference>
<organism evidence="1 2">
    <name type="scientific">Cronobacter sakazakii (strain ATCC BAA-894)</name>
    <name type="common">Enterobacter sakazakii</name>
    <dbReference type="NCBI Taxonomy" id="290339"/>
    <lineage>
        <taxon>Bacteria</taxon>
        <taxon>Pseudomonadati</taxon>
        <taxon>Pseudomonadota</taxon>
        <taxon>Gammaproteobacteria</taxon>
        <taxon>Enterobacterales</taxon>
        <taxon>Enterobacteriaceae</taxon>
        <taxon>Cronobacter</taxon>
    </lineage>
</organism>
<evidence type="ECO:0000313" key="1">
    <source>
        <dbReference type="EMBL" id="ABU77760.1"/>
    </source>
</evidence>
<protein>
    <submittedName>
        <fullName evidence="1">Uncharacterized protein</fullName>
    </submittedName>
</protein>
<accession>A7MF12</accession>
<keyword evidence="2" id="KW-1185">Reference proteome</keyword>
<dbReference type="Proteomes" id="UP000000260">
    <property type="component" value="Chromosome"/>
</dbReference>
<sequence length="47" mass="5448">MEEYPRLISLLLIFARNNQRAIVFLLFLSKRKTGLPAIKAAGYFIFC</sequence>
<dbReference type="HOGENOM" id="CLU_3167039_0_0_6"/>
<dbReference type="KEGG" id="esa:ESA_02515"/>
<evidence type="ECO:0000313" key="2">
    <source>
        <dbReference type="Proteomes" id="UP000000260"/>
    </source>
</evidence>
<dbReference type="AlphaFoldDB" id="A7MF12"/>